<dbReference type="SUPFAM" id="SSF58104">
    <property type="entry name" value="Methyl-accepting chemotaxis protein (MCP) signaling domain"/>
    <property type="match status" value="1"/>
</dbReference>
<keyword evidence="4" id="KW-1133">Transmembrane helix</keyword>
<dbReference type="AlphaFoldDB" id="A0A1J5SSQ7"/>
<feature type="domain" description="Methyl-accepting transducer" evidence="5">
    <location>
        <begin position="269"/>
        <end position="505"/>
    </location>
</feature>
<dbReference type="Pfam" id="PF00015">
    <property type="entry name" value="MCPsignal"/>
    <property type="match status" value="1"/>
</dbReference>
<dbReference type="GO" id="GO:0016020">
    <property type="term" value="C:membrane"/>
    <property type="evidence" value="ECO:0007669"/>
    <property type="project" value="InterPro"/>
</dbReference>
<evidence type="ECO:0000256" key="3">
    <source>
        <dbReference type="SAM" id="Coils"/>
    </source>
</evidence>
<feature type="domain" description="HAMP" evidence="6">
    <location>
        <begin position="211"/>
        <end position="264"/>
    </location>
</feature>
<dbReference type="Gene3D" id="1.10.287.950">
    <property type="entry name" value="Methyl-accepting chemotaxis protein"/>
    <property type="match status" value="1"/>
</dbReference>
<dbReference type="GO" id="GO:0006935">
    <property type="term" value="P:chemotaxis"/>
    <property type="evidence" value="ECO:0007669"/>
    <property type="project" value="InterPro"/>
</dbReference>
<dbReference type="InterPro" id="IPR004089">
    <property type="entry name" value="MCPsignal_dom"/>
</dbReference>
<protein>
    <submittedName>
        <fullName evidence="7">Putative methyl-accepting chemotaxis protein YoaH</fullName>
    </submittedName>
</protein>
<evidence type="ECO:0000256" key="2">
    <source>
        <dbReference type="ARBA" id="ARBA00029447"/>
    </source>
</evidence>
<keyword evidence="4" id="KW-0472">Membrane</keyword>
<evidence type="ECO:0000256" key="4">
    <source>
        <dbReference type="SAM" id="Phobius"/>
    </source>
</evidence>
<name>A0A1J5SSQ7_9ZZZZ</name>
<dbReference type="InterPro" id="IPR004090">
    <property type="entry name" value="Chemotax_Me-accpt_rcpt"/>
</dbReference>
<dbReference type="GO" id="GO:0004888">
    <property type="term" value="F:transmembrane signaling receptor activity"/>
    <property type="evidence" value="ECO:0007669"/>
    <property type="project" value="InterPro"/>
</dbReference>
<dbReference type="EMBL" id="MLJW01000020">
    <property type="protein sequence ID" value="OIR11519.1"/>
    <property type="molecule type" value="Genomic_DNA"/>
</dbReference>
<evidence type="ECO:0000259" key="5">
    <source>
        <dbReference type="PROSITE" id="PS50111"/>
    </source>
</evidence>
<reference evidence="7" key="1">
    <citation type="submission" date="2016-10" db="EMBL/GenBank/DDBJ databases">
        <title>Sequence of Gallionella enrichment culture.</title>
        <authorList>
            <person name="Poehlein A."/>
            <person name="Muehling M."/>
            <person name="Daniel R."/>
        </authorList>
    </citation>
    <scope>NUCLEOTIDE SEQUENCE</scope>
</reference>
<dbReference type="SMART" id="SM00304">
    <property type="entry name" value="HAMP"/>
    <property type="match status" value="1"/>
</dbReference>
<dbReference type="PROSITE" id="PS50111">
    <property type="entry name" value="CHEMOTAXIS_TRANSDUC_2"/>
    <property type="match status" value="1"/>
</dbReference>
<dbReference type="PANTHER" id="PTHR32089">
    <property type="entry name" value="METHYL-ACCEPTING CHEMOTAXIS PROTEIN MCPB"/>
    <property type="match status" value="1"/>
</dbReference>
<sequence length="541" mass="58356">MNNWWSRLSLKNKLQIPIQLVLIVVLTVAQVTAVDKFKSHVLEGAREKALVSADGVINGLNMLMLNGIISQEDQRTLYVKKMGASEHVLALRVIRNKPVQEQFGPGMPSEQAQDDLDRQALASAKPQQQLLDSNGKHALRVVVPFIASKDFRGTNCLMCHTVPEGTVNGAASITLDISGEYATADRVNQILWAVQIVLQIALYFIIGWLIGFVTKPAKELQQAMQTMQVDGDLSKRVQVRSEDEIGQTSKAFNELANTFQVIVTQVDGHAAQVAAAAHSLAQDAQQLAQSAQAQSDVAASTSRAVEEVGASIAEVADGTDQVARLSNDSLERANRGQQSLQEMMQELERVEGSVQEIASAVGEFVRNTQSITSMTQQVRDIAEQTNLLALNAAIEAARAGEQGRGFAVVADEVRKLAEKSAQSAMQIDEVTQALGAQSGQVESTVQRGLSALQSSQGHIREVTAVLVEANSSVDGVNRGLENISASINRQRDASQGITRNVEQIARMASSSNEVVKRTVSAVESMEGLSGNLNRTIGRFKV</sequence>
<accession>A0A1J5SSQ7</accession>
<dbReference type="Pfam" id="PF00672">
    <property type="entry name" value="HAMP"/>
    <property type="match status" value="1"/>
</dbReference>
<keyword evidence="4" id="KW-0812">Transmembrane</keyword>
<dbReference type="PANTHER" id="PTHR32089:SF112">
    <property type="entry name" value="LYSOZYME-LIKE PROTEIN-RELATED"/>
    <property type="match status" value="1"/>
</dbReference>
<evidence type="ECO:0000313" key="7">
    <source>
        <dbReference type="EMBL" id="OIR11519.1"/>
    </source>
</evidence>
<evidence type="ECO:0000259" key="6">
    <source>
        <dbReference type="PROSITE" id="PS50885"/>
    </source>
</evidence>
<dbReference type="InterPro" id="IPR003660">
    <property type="entry name" value="HAMP_dom"/>
</dbReference>
<dbReference type="PROSITE" id="PS50885">
    <property type="entry name" value="HAMP"/>
    <property type="match status" value="1"/>
</dbReference>
<proteinExistence type="inferred from homology"/>
<dbReference type="Gene3D" id="3.30.450.290">
    <property type="match status" value="1"/>
</dbReference>
<dbReference type="CDD" id="cd11386">
    <property type="entry name" value="MCP_signal"/>
    <property type="match status" value="1"/>
</dbReference>
<keyword evidence="3" id="KW-0175">Coiled coil</keyword>
<feature type="transmembrane region" description="Helical" evidence="4">
    <location>
        <begin position="190"/>
        <end position="214"/>
    </location>
</feature>
<dbReference type="PRINTS" id="PR00260">
    <property type="entry name" value="CHEMTRNSDUCR"/>
</dbReference>
<organism evidence="7">
    <name type="scientific">mine drainage metagenome</name>
    <dbReference type="NCBI Taxonomy" id="410659"/>
    <lineage>
        <taxon>unclassified sequences</taxon>
        <taxon>metagenomes</taxon>
        <taxon>ecological metagenomes</taxon>
    </lineage>
</organism>
<comment type="similarity">
    <text evidence="2">Belongs to the methyl-accepting chemotaxis (MCP) protein family.</text>
</comment>
<dbReference type="GO" id="GO:0007165">
    <property type="term" value="P:signal transduction"/>
    <property type="evidence" value="ECO:0007669"/>
    <property type="project" value="UniProtKB-KW"/>
</dbReference>
<evidence type="ECO:0000256" key="1">
    <source>
        <dbReference type="ARBA" id="ARBA00023224"/>
    </source>
</evidence>
<dbReference type="SMART" id="SM00283">
    <property type="entry name" value="MA"/>
    <property type="match status" value="1"/>
</dbReference>
<gene>
    <name evidence="7" type="primary">yoaH_5</name>
    <name evidence="7" type="ORF">GALL_70120</name>
</gene>
<keyword evidence="1" id="KW-0807">Transducer</keyword>
<dbReference type="CDD" id="cd06225">
    <property type="entry name" value="HAMP"/>
    <property type="match status" value="1"/>
</dbReference>
<dbReference type="FunFam" id="1.10.287.950:FF:000001">
    <property type="entry name" value="Methyl-accepting chemotaxis sensory transducer"/>
    <property type="match status" value="1"/>
</dbReference>
<feature type="coiled-coil region" evidence="3">
    <location>
        <begin position="330"/>
        <end position="360"/>
    </location>
</feature>
<comment type="caution">
    <text evidence="7">The sequence shown here is derived from an EMBL/GenBank/DDBJ whole genome shotgun (WGS) entry which is preliminary data.</text>
</comment>